<dbReference type="AlphaFoldDB" id="A0A9W4D0R2"/>
<dbReference type="EMBL" id="CAJHIT010000005">
    <property type="protein sequence ID" value="CAD6502203.1"/>
    <property type="molecule type" value="Genomic_DNA"/>
</dbReference>
<evidence type="ECO:0000313" key="2">
    <source>
        <dbReference type="Proteomes" id="UP000683417"/>
    </source>
</evidence>
<name>A0A9W4D0R2_BLUGR</name>
<comment type="caution">
    <text evidence="1">The sequence shown here is derived from an EMBL/GenBank/DDBJ whole genome shotgun (WGS) entry which is preliminary data.</text>
</comment>
<accession>A0A9W4D0R2</accession>
<organism evidence="1 2">
    <name type="scientific">Blumeria graminis f. sp. triticale</name>
    <dbReference type="NCBI Taxonomy" id="1689686"/>
    <lineage>
        <taxon>Eukaryota</taxon>
        <taxon>Fungi</taxon>
        <taxon>Dikarya</taxon>
        <taxon>Ascomycota</taxon>
        <taxon>Pezizomycotina</taxon>
        <taxon>Leotiomycetes</taxon>
        <taxon>Erysiphales</taxon>
        <taxon>Erysiphaceae</taxon>
        <taxon>Blumeria</taxon>
    </lineage>
</organism>
<evidence type="ECO:0000313" key="1">
    <source>
        <dbReference type="EMBL" id="CAD6502203.1"/>
    </source>
</evidence>
<protein>
    <submittedName>
        <fullName evidence="1">BgTH12-02442</fullName>
    </submittedName>
</protein>
<sequence>MKLFSNTLKSLTMTLQVMKMT</sequence>
<reference evidence="1" key="1">
    <citation type="submission" date="2020-10" db="EMBL/GenBank/DDBJ databases">
        <authorList>
            <person name="Muller C M."/>
        </authorList>
    </citation>
    <scope>NUCLEOTIDE SEQUENCE</scope>
    <source>
        <strain evidence="1">THUN-12</strain>
    </source>
</reference>
<gene>
    <name evidence="1" type="ORF">BGTH12_LOCUS3561</name>
</gene>
<proteinExistence type="predicted"/>
<dbReference type="Proteomes" id="UP000683417">
    <property type="component" value="Unassembled WGS sequence"/>
</dbReference>